<dbReference type="RefSeq" id="WP_377983225.1">
    <property type="nucleotide sequence ID" value="NZ_JBBKXZ010000002.1"/>
</dbReference>
<protein>
    <recommendedName>
        <fullName evidence="3">Methyltransferase FkbM domain-containing protein</fullName>
    </recommendedName>
</protein>
<evidence type="ECO:0000313" key="1">
    <source>
        <dbReference type="EMBL" id="MFD3394343.1"/>
    </source>
</evidence>
<dbReference type="InterPro" id="IPR053202">
    <property type="entry name" value="EGF_Rcpt_Signaling_Reg"/>
</dbReference>
<dbReference type="PANTHER" id="PTHR34009">
    <property type="entry name" value="PROTEIN STAR"/>
    <property type="match status" value="1"/>
</dbReference>
<comment type="caution">
    <text evidence="1">The sequence shown here is derived from an EMBL/GenBank/DDBJ whole genome shotgun (WGS) entry which is preliminary data.</text>
</comment>
<keyword evidence="2" id="KW-1185">Reference proteome</keyword>
<proteinExistence type="predicted"/>
<dbReference type="EMBL" id="JBBKXZ010000002">
    <property type="protein sequence ID" value="MFD3394343.1"/>
    <property type="molecule type" value="Genomic_DNA"/>
</dbReference>
<evidence type="ECO:0008006" key="3">
    <source>
        <dbReference type="Google" id="ProtNLM"/>
    </source>
</evidence>
<name>A0ABW6DEI8_9BACT</name>
<dbReference type="PANTHER" id="PTHR34009:SF2">
    <property type="entry name" value="PROTEIN STAR"/>
    <property type="match status" value="1"/>
</dbReference>
<accession>A0ABW6DEI8</accession>
<sequence>MMATILIKVQNKFFTYLTIIKKLLVPIIVPKKFRFKRFINGIESYSQSSQDIFVRSILQNKKGGIYVEIGAFDEIEDSNTFILENKLNWRGVSFEIVEDACQDFNKIRKNPCICGDATTMDYNGIFLNMNLPKQIDYLQLDIEPAEQTLKALLALPLNEYRFSVITYEHDRYKSGDDCMRQSREILENLGYKLVVQNVRVNGLDFEDWYVDPLVIKPEAYSKYLLKDIEHIDIFK</sequence>
<organism evidence="1 2">
    <name type="scientific">Aquirufa avitistagni</name>
    <dbReference type="NCBI Taxonomy" id="3104728"/>
    <lineage>
        <taxon>Bacteria</taxon>
        <taxon>Pseudomonadati</taxon>
        <taxon>Bacteroidota</taxon>
        <taxon>Cytophagia</taxon>
        <taxon>Cytophagales</taxon>
        <taxon>Flectobacillaceae</taxon>
        <taxon>Aquirufa</taxon>
    </lineage>
</organism>
<reference evidence="1 2" key="1">
    <citation type="submission" date="2024-03" db="EMBL/GenBank/DDBJ databases">
        <title>Aquirufa genome sequencing.</title>
        <authorList>
            <person name="Pitt A."/>
            <person name="Hahn M.W."/>
        </authorList>
    </citation>
    <scope>NUCLEOTIDE SEQUENCE [LARGE SCALE GENOMIC DNA]</scope>
    <source>
        <strain evidence="1 2">OSTEICH-129V</strain>
    </source>
</reference>
<dbReference type="Proteomes" id="UP001598138">
    <property type="component" value="Unassembled WGS sequence"/>
</dbReference>
<evidence type="ECO:0000313" key="2">
    <source>
        <dbReference type="Proteomes" id="UP001598138"/>
    </source>
</evidence>
<gene>
    <name evidence="1" type="ORF">U0R10_06900</name>
</gene>